<evidence type="ECO:0000256" key="1">
    <source>
        <dbReference type="SAM" id="MobiDB-lite"/>
    </source>
</evidence>
<feature type="region of interest" description="Disordered" evidence="1">
    <location>
        <begin position="115"/>
        <end position="145"/>
    </location>
</feature>
<feature type="compositionally biased region" description="Acidic residues" evidence="1">
    <location>
        <begin position="125"/>
        <end position="145"/>
    </location>
</feature>
<comment type="caution">
    <text evidence="2">The sequence shown here is derived from an EMBL/GenBank/DDBJ whole genome shotgun (WGS) entry which is preliminary data.</text>
</comment>
<dbReference type="EMBL" id="JAOYFB010000036">
    <property type="protein sequence ID" value="KAK4021231.1"/>
    <property type="molecule type" value="Genomic_DNA"/>
</dbReference>
<protein>
    <submittedName>
        <fullName evidence="2">Uncharacterized protein</fullName>
    </submittedName>
</protein>
<reference evidence="2 3" key="1">
    <citation type="journal article" date="2023" name="Nucleic Acids Res.">
        <title>The hologenome of Daphnia magna reveals possible DNA methylation and microbiome-mediated evolution of the host genome.</title>
        <authorList>
            <person name="Chaturvedi A."/>
            <person name="Li X."/>
            <person name="Dhandapani V."/>
            <person name="Marshall H."/>
            <person name="Kissane S."/>
            <person name="Cuenca-Cambronero M."/>
            <person name="Asole G."/>
            <person name="Calvet F."/>
            <person name="Ruiz-Romero M."/>
            <person name="Marangio P."/>
            <person name="Guigo R."/>
            <person name="Rago D."/>
            <person name="Mirbahai L."/>
            <person name="Eastwood N."/>
            <person name="Colbourne J.K."/>
            <person name="Zhou J."/>
            <person name="Mallon E."/>
            <person name="Orsini L."/>
        </authorList>
    </citation>
    <scope>NUCLEOTIDE SEQUENCE [LARGE SCALE GENOMIC DNA]</scope>
    <source>
        <strain evidence="2">LRV0_1</strain>
    </source>
</reference>
<accession>A0ABR0A7W7</accession>
<sequence>MMTRTYTISIAFQQVIIKRYQHLLLSPSNLLIPVNLYIAKDHLLLDRLISRVFTLIGASKSQTLAKRLKPLLIKSPGTNPFVPRKRTVNKRQLRNRLQRMVDNALRNVISVTGERLNSESHSSADEETGFVADDEADDSFDEEEE</sequence>
<proteinExistence type="predicted"/>
<name>A0ABR0A7W7_9CRUS</name>
<gene>
    <name evidence="2" type="ORF">OUZ56_003150</name>
</gene>
<evidence type="ECO:0000313" key="3">
    <source>
        <dbReference type="Proteomes" id="UP001234178"/>
    </source>
</evidence>
<keyword evidence="3" id="KW-1185">Reference proteome</keyword>
<dbReference type="Proteomes" id="UP001234178">
    <property type="component" value="Unassembled WGS sequence"/>
</dbReference>
<evidence type="ECO:0000313" key="2">
    <source>
        <dbReference type="EMBL" id="KAK4021231.1"/>
    </source>
</evidence>
<organism evidence="2 3">
    <name type="scientific">Daphnia magna</name>
    <dbReference type="NCBI Taxonomy" id="35525"/>
    <lineage>
        <taxon>Eukaryota</taxon>
        <taxon>Metazoa</taxon>
        <taxon>Ecdysozoa</taxon>
        <taxon>Arthropoda</taxon>
        <taxon>Crustacea</taxon>
        <taxon>Branchiopoda</taxon>
        <taxon>Diplostraca</taxon>
        <taxon>Cladocera</taxon>
        <taxon>Anomopoda</taxon>
        <taxon>Daphniidae</taxon>
        <taxon>Daphnia</taxon>
    </lineage>
</organism>